<dbReference type="AlphaFoldDB" id="A0A2P1QS21"/>
<evidence type="ECO:0000313" key="2">
    <source>
        <dbReference type="Proteomes" id="UP000033961"/>
    </source>
</evidence>
<sequence length="34" mass="4133">MKSYVYLQPAMLHYKRKTLWTRICGLFLAEEGRE</sequence>
<dbReference type="Proteomes" id="UP000033961">
    <property type="component" value="Chromosome I"/>
</dbReference>
<evidence type="ECO:0000313" key="1">
    <source>
        <dbReference type="EMBL" id="AVQ11691.1"/>
    </source>
</evidence>
<protein>
    <submittedName>
        <fullName evidence="1">Uncharacterized protein</fullName>
    </submittedName>
</protein>
<organism evidence="1 2">
    <name type="scientific">Leptospira santarosai</name>
    <dbReference type="NCBI Taxonomy" id="28183"/>
    <lineage>
        <taxon>Bacteria</taxon>
        <taxon>Pseudomonadati</taxon>
        <taxon>Spirochaetota</taxon>
        <taxon>Spirochaetia</taxon>
        <taxon>Leptospirales</taxon>
        <taxon>Leptospiraceae</taxon>
        <taxon>Leptospira</taxon>
    </lineage>
</organism>
<dbReference type="EMBL" id="CP027843">
    <property type="protein sequence ID" value="AVQ11691.1"/>
    <property type="molecule type" value="Genomic_DNA"/>
</dbReference>
<proteinExistence type="predicted"/>
<reference evidence="1 2" key="1">
    <citation type="journal article" date="2015" name="Genome Announc.">
        <title>Draft Genome Sequences of Leptospira santarosai Strains U160, U164, and U233, Isolated from Asymptomatic Cattle.</title>
        <authorList>
            <person name="Kremer F.S."/>
            <person name="Eslabao M.R."/>
            <person name="Provisor M."/>
            <person name="Woloski R.D."/>
            <person name="Ramires O.V."/>
            <person name="Moreno L.Z."/>
            <person name="Moreno A.M."/>
            <person name="Hamond C."/>
            <person name="Lilenbaum W."/>
            <person name="Dellagostin O.A."/>
        </authorList>
    </citation>
    <scope>NUCLEOTIDE SEQUENCE [LARGE SCALE GENOMIC DNA]</scope>
    <source>
        <strain evidence="1 2">U160</strain>
    </source>
</reference>
<gene>
    <name evidence="1" type="ORF">XB16_1359</name>
</gene>
<name>A0A2P1QS21_9LEPT</name>
<accession>A0A2P1QS21</accession>